<dbReference type="GO" id="GO:0006508">
    <property type="term" value="P:proteolysis"/>
    <property type="evidence" value="ECO:0007669"/>
    <property type="project" value="InterPro"/>
</dbReference>
<keyword evidence="3" id="KW-1185">Reference proteome</keyword>
<comment type="caution">
    <text evidence="2">The sequence shown here is derived from an EMBL/GenBank/DDBJ whole genome shotgun (WGS) entry which is preliminary data.</text>
</comment>
<name>A0A8J3YS25_9ACTN</name>
<reference evidence="2" key="1">
    <citation type="submission" date="2021-01" db="EMBL/GenBank/DDBJ databases">
        <title>Whole genome shotgun sequence of Virgisporangium aliadipatigenens NBRC 105644.</title>
        <authorList>
            <person name="Komaki H."/>
            <person name="Tamura T."/>
        </authorList>
    </citation>
    <scope>NUCLEOTIDE SEQUENCE</scope>
    <source>
        <strain evidence="2">NBRC 105644</strain>
    </source>
</reference>
<dbReference type="EMBL" id="BOPF01000029">
    <property type="protein sequence ID" value="GIJ49607.1"/>
    <property type="molecule type" value="Genomic_DNA"/>
</dbReference>
<dbReference type="InterPro" id="IPR011600">
    <property type="entry name" value="Pept_C14_caspase"/>
</dbReference>
<evidence type="ECO:0000313" key="3">
    <source>
        <dbReference type="Proteomes" id="UP000619260"/>
    </source>
</evidence>
<dbReference type="Proteomes" id="UP000619260">
    <property type="component" value="Unassembled WGS sequence"/>
</dbReference>
<dbReference type="RefSeq" id="WP_203903080.1">
    <property type="nucleotide sequence ID" value="NZ_BOPF01000029.1"/>
</dbReference>
<gene>
    <name evidence="2" type="ORF">Val02_64930</name>
</gene>
<protein>
    <recommendedName>
        <fullName evidence="1">Peptidase C14 caspase domain-containing protein</fullName>
    </recommendedName>
</protein>
<organism evidence="2 3">
    <name type="scientific">Virgisporangium aliadipatigenens</name>
    <dbReference type="NCBI Taxonomy" id="741659"/>
    <lineage>
        <taxon>Bacteria</taxon>
        <taxon>Bacillati</taxon>
        <taxon>Actinomycetota</taxon>
        <taxon>Actinomycetes</taxon>
        <taxon>Micromonosporales</taxon>
        <taxon>Micromonosporaceae</taxon>
        <taxon>Virgisporangium</taxon>
    </lineage>
</organism>
<sequence>MTTVYDRQRPAPQTHAFVVGVGRYPFCDSTAVAARPGLPRKLAKHFTSVSSPPRSAHRVVEWLIRAQSQDTVAPLGSVELLASPLANETGSDSIERPTSGQFWDSFYRWRDRCDDRADNRSFFFFSGHGSAVTDQLLLLEDVGQPHRPFFHNAVRLDQIVRELSSCLAGTQCWYIDACRSIPSALFEVGELITSAAVPQQIRREVRDCVMMFATMPGAKAHGLPDGPTVFTTALLAALDGLAAERISYPHWEIATDRIVPTVNRILRWLHHGNPVQLAHADGTPTGGIVRRLDSPPRVPFRLGFDPRHASSGAKLALQAPDRPALYAPDPHPGTWDGDAPADYYRMKATFSGRFKDECADLHLLPPHIEFDLPVNGS</sequence>
<evidence type="ECO:0000313" key="2">
    <source>
        <dbReference type="EMBL" id="GIJ49607.1"/>
    </source>
</evidence>
<dbReference type="SUPFAM" id="SSF52129">
    <property type="entry name" value="Caspase-like"/>
    <property type="match status" value="1"/>
</dbReference>
<dbReference type="Pfam" id="PF00656">
    <property type="entry name" value="Peptidase_C14"/>
    <property type="match status" value="1"/>
</dbReference>
<proteinExistence type="predicted"/>
<feature type="domain" description="Peptidase C14 caspase" evidence="1">
    <location>
        <begin position="96"/>
        <end position="239"/>
    </location>
</feature>
<dbReference type="Gene3D" id="3.40.50.1460">
    <property type="match status" value="1"/>
</dbReference>
<dbReference type="AlphaFoldDB" id="A0A8J3YS25"/>
<accession>A0A8J3YS25</accession>
<dbReference type="GO" id="GO:0004197">
    <property type="term" value="F:cysteine-type endopeptidase activity"/>
    <property type="evidence" value="ECO:0007669"/>
    <property type="project" value="InterPro"/>
</dbReference>
<evidence type="ECO:0000259" key="1">
    <source>
        <dbReference type="Pfam" id="PF00656"/>
    </source>
</evidence>
<dbReference type="InterPro" id="IPR029030">
    <property type="entry name" value="Caspase-like_dom_sf"/>
</dbReference>